<reference evidence="1" key="1">
    <citation type="submission" date="2018-05" db="EMBL/GenBank/DDBJ databases">
        <authorList>
            <person name="Lanie J.A."/>
            <person name="Ng W.-L."/>
            <person name="Kazmierczak K.M."/>
            <person name="Andrzejewski T.M."/>
            <person name="Davidsen T.M."/>
            <person name="Wayne K.J."/>
            <person name="Tettelin H."/>
            <person name="Glass J.I."/>
            <person name="Rusch D."/>
            <person name="Podicherti R."/>
            <person name="Tsui H.-C.T."/>
            <person name="Winkler M.E."/>
        </authorList>
    </citation>
    <scope>NUCLEOTIDE SEQUENCE</scope>
</reference>
<gene>
    <name evidence="1" type="ORF">METZ01_LOCUS210485</name>
</gene>
<organism evidence="1">
    <name type="scientific">marine metagenome</name>
    <dbReference type="NCBI Taxonomy" id="408172"/>
    <lineage>
        <taxon>unclassified sequences</taxon>
        <taxon>metagenomes</taxon>
        <taxon>ecological metagenomes</taxon>
    </lineage>
</organism>
<proteinExistence type="predicted"/>
<feature type="non-terminal residue" evidence="1">
    <location>
        <position position="1"/>
    </location>
</feature>
<sequence length="49" mass="5379">VALPFSPRVLTGVNLFPANDSLPHVSSFRFQLGPSAVVDDHMVRPLETF</sequence>
<feature type="non-terminal residue" evidence="1">
    <location>
        <position position="49"/>
    </location>
</feature>
<accession>A0A382F688</accession>
<dbReference type="EMBL" id="UINC01047848">
    <property type="protein sequence ID" value="SVB57631.1"/>
    <property type="molecule type" value="Genomic_DNA"/>
</dbReference>
<evidence type="ECO:0000313" key="1">
    <source>
        <dbReference type="EMBL" id="SVB57631.1"/>
    </source>
</evidence>
<name>A0A382F688_9ZZZZ</name>
<dbReference type="AlphaFoldDB" id="A0A382F688"/>
<protein>
    <submittedName>
        <fullName evidence="1">Uncharacterized protein</fullName>
    </submittedName>
</protein>